<keyword evidence="1" id="KW-0393">Immunoglobulin domain</keyword>
<dbReference type="KEGG" id="aplc:110975010"/>
<evidence type="ECO:0000313" key="5">
    <source>
        <dbReference type="Proteomes" id="UP000694845"/>
    </source>
</evidence>
<feature type="domain" description="Death" evidence="3">
    <location>
        <begin position="592"/>
        <end position="647"/>
    </location>
</feature>
<dbReference type="OMA" id="NERGSEC"/>
<dbReference type="RefSeq" id="XP_022082750.1">
    <property type="nucleotide sequence ID" value="XM_022227058.1"/>
</dbReference>
<dbReference type="Proteomes" id="UP000694845">
    <property type="component" value="Unplaced"/>
</dbReference>
<comment type="similarity">
    <text evidence="1">Belongs to the unc-5 family.</text>
</comment>
<name>A0A8B7XRX5_ACAPL</name>
<dbReference type="PANTHER" id="PTHR12582:SF47">
    <property type="entry name" value="NETRIN RECEPTOR UNC-5"/>
    <property type="match status" value="1"/>
</dbReference>
<evidence type="ECO:0000256" key="2">
    <source>
        <dbReference type="SAM" id="MobiDB-lite"/>
    </source>
</evidence>
<feature type="region of interest" description="Disordered" evidence="2">
    <location>
        <begin position="84"/>
        <end position="136"/>
    </location>
</feature>
<dbReference type="GeneID" id="110975010"/>
<keyword evidence="1" id="KW-0675">Receptor</keyword>
<dbReference type="PANTHER" id="PTHR12582">
    <property type="entry name" value="NETRIN RECEPTOR UNC5"/>
    <property type="match status" value="1"/>
</dbReference>
<dbReference type="CDD" id="cd01670">
    <property type="entry name" value="Death"/>
    <property type="match status" value="1"/>
</dbReference>
<accession>A0A8B7XRX5</accession>
<proteinExistence type="inferred from homology"/>
<organism evidence="5 6">
    <name type="scientific">Acanthaster planci</name>
    <name type="common">Crown-of-thorns starfish</name>
    <dbReference type="NCBI Taxonomy" id="133434"/>
    <lineage>
        <taxon>Eukaryota</taxon>
        <taxon>Metazoa</taxon>
        <taxon>Echinodermata</taxon>
        <taxon>Eleutherozoa</taxon>
        <taxon>Asterozoa</taxon>
        <taxon>Asteroidea</taxon>
        <taxon>Valvatacea</taxon>
        <taxon>Valvatida</taxon>
        <taxon>Acanthasteridae</taxon>
        <taxon>Acanthaster</taxon>
    </lineage>
</organism>
<dbReference type="Gene3D" id="2.60.220.30">
    <property type="match status" value="1"/>
</dbReference>
<feature type="transmembrane region" description="Helical" evidence="1">
    <location>
        <begin position="43"/>
        <end position="65"/>
    </location>
</feature>
<comment type="subcellular location">
    <subcellularLocation>
        <location evidence="1">Cell membrane</location>
        <topology evidence="1">Single-pass type I membrane protein</topology>
    </subcellularLocation>
</comment>
<dbReference type="PROSITE" id="PS50017">
    <property type="entry name" value="DEATH_DOMAIN"/>
    <property type="match status" value="1"/>
</dbReference>
<keyword evidence="1" id="KW-0812">Transmembrane</keyword>
<dbReference type="Pfam" id="PF00531">
    <property type="entry name" value="Death"/>
    <property type="match status" value="1"/>
</dbReference>
<reference evidence="6" key="1">
    <citation type="submission" date="2025-08" db="UniProtKB">
        <authorList>
            <consortium name="RefSeq"/>
        </authorList>
    </citation>
    <scope>IDENTIFICATION</scope>
</reference>
<keyword evidence="1" id="KW-0472">Membrane</keyword>
<feature type="domain" description="ZU5" evidence="4">
    <location>
        <begin position="193"/>
        <end position="302"/>
    </location>
</feature>
<gene>
    <name evidence="6" type="primary">LOC110975010</name>
</gene>
<feature type="compositionally biased region" description="Polar residues" evidence="2">
    <location>
        <begin position="95"/>
        <end position="135"/>
    </location>
</feature>
<dbReference type="OrthoDB" id="100767at2759"/>
<evidence type="ECO:0000256" key="1">
    <source>
        <dbReference type="RuleBase" id="RU367033"/>
    </source>
</evidence>
<dbReference type="InterPro" id="IPR037936">
    <property type="entry name" value="UNC5A-D"/>
</dbReference>
<dbReference type="PROSITE" id="PS51145">
    <property type="entry name" value="ZU5"/>
    <property type="match status" value="1"/>
</dbReference>
<evidence type="ECO:0000313" key="6">
    <source>
        <dbReference type="RefSeq" id="XP_022082750.1"/>
    </source>
</evidence>
<dbReference type="SUPFAM" id="SSF47986">
    <property type="entry name" value="DEATH domain"/>
    <property type="match status" value="1"/>
</dbReference>
<keyword evidence="5" id="KW-1185">Reference proteome</keyword>
<dbReference type="InterPro" id="IPR011029">
    <property type="entry name" value="DEATH-like_dom_sf"/>
</dbReference>
<protein>
    <recommendedName>
        <fullName evidence="1">Netrin receptor UNC5</fullName>
    </recommendedName>
</protein>
<dbReference type="AlphaFoldDB" id="A0A8B7XRX5"/>
<dbReference type="GO" id="GO:0005042">
    <property type="term" value="F:netrin receptor activity"/>
    <property type="evidence" value="ECO:0007669"/>
    <property type="project" value="UniProtKB-UniRule"/>
</dbReference>
<dbReference type="InterPro" id="IPR000906">
    <property type="entry name" value="ZU5_dom"/>
</dbReference>
<evidence type="ECO:0000259" key="3">
    <source>
        <dbReference type="PROSITE" id="PS50017"/>
    </source>
</evidence>
<dbReference type="GO" id="GO:0005886">
    <property type="term" value="C:plasma membrane"/>
    <property type="evidence" value="ECO:0007669"/>
    <property type="project" value="UniProtKB-SubCell"/>
</dbReference>
<keyword evidence="1" id="KW-0217">Developmental protein</keyword>
<evidence type="ECO:0000259" key="4">
    <source>
        <dbReference type="PROSITE" id="PS51145"/>
    </source>
</evidence>
<dbReference type="Gene3D" id="1.10.533.10">
    <property type="entry name" value="Death Domain, Fas"/>
    <property type="match status" value="1"/>
</dbReference>
<keyword evidence="1" id="KW-1133">Transmembrane helix</keyword>
<dbReference type="InterPro" id="IPR000488">
    <property type="entry name" value="Death_dom"/>
</dbReference>
<comment type="function">
    <text evidence="1">Receptor for netrin required for axon guidance. Mediates axon repulsion of neuronal growth cones in the developing nervous system upon ligand binding.</text>
</comment>
<sequence>MIWTTAGNLFVVDESTGDNNINDQVHLPVTASPPSHKALVPQITLITVGVVTLNMLAIAGVVIMYKRSKCKKWHKRPRSGCFNNALSTPRLRATPSASQPTSVENQVDNRQNVTSDDAGVSSTSRATSGEVNTSGRYLPHSELIPQRAKESNLNVFCEPGYERGSDTSLATPQEGVATRAPVQVLQGSDPYRLVMIGQFGPEGGVLACEDSDVILEIPPGAIPADHGSQTIVAKVSLRPDIAGPKLKDSDSLWLTPLVEFESPGLERFNKDVRMRLPHCAHMKPGWTFRVNYTNPTAATNSNPGNFNQEPESDGALLPDDAKSQSQWFFVEHKCTLTKSGKSCRRVSEEGGDVTFTVDEKYFNISTSHFSKYSCSGCHKEHPLHLEAVVYWNHTKVEGREQMDLNVYILDPIKDSRAHVKENERGSECHTGYYPLILGYKKKNKETSPLEISVQEDCMGDHWKWRLDTYNGCLPAKKVFPIQSLIRCCSPLLFSRQTFSFSPKNPAEVKELTLFQAIICVKQQNWPKGEPTHILVTVPLSAKKLTGSYLNASNKEEGVVTDAHIQLVEEKLSVKKWRPLYRRLMGDGADVGIEHIAARYPDNTAEQIHEALVSWRKSLGRLATLRDLMLALEAVGQKDIAEDLRQPKEIKYELIIHDDSQSVCQETHV</sequence>
<dbReference type="Pfam" id="PF00791">
    <property type="entry name" value="ZU5"/>
    <property type="match status" value="1"/>
</dbReference>